<comment type="caution">
    <text evidence="4">The sequence shown here is derived from an EMBL/GenBank/DDBJ whole genome shotgun (WGS) entry which is preliminary data.</text>
</comment>
<dbReference type="EMBL" id="PYAS01000022">
    <property type="protein sequence ID" value="PSL21425.1"/>
    <property type="molecule type" value="Genomic_DNA"/>
</dbReference>
<dbReference type="OrthoDB" id="2582440at2"/>
<organism evidence="4 5">
    <name type="scientific">Dyadobacter jiangsuensis</name>
    <dbReference type="NCBI Taxonomy" id="1591085"/>
    <lineage>
        <taxon>Bacteria</taxon>
        <taxon>Pseudomonadati</taxon>
        <taxon>Bacteroidota</taxon>
        <taxon>Cytophagia</taxon>
        <taxon>Cytophagales</taxon>
        <taxon>Spirosomataceae</taxon>
        <taxon>Dyadobacter</taxon>
    </lineage>
</organism>
<name>A0A2P8FIA1_9BACT</name>
<dbReference type="Pfam" id="PF26628">
    <property type="entry name" value="DUF8202"/>
    <property type="match status" value="4"/>
</dbReference>
<evidence type="ECO:0000259" key="2">
    <source>
        <dbReference type="Pfam" id="PF18962"/>
    </source>
</evidence>
<dbReference type="PROSITE" id="PS51257">
    <property type="entry name" value="PROKAR_LIPOPROTEIN"/>
    <property type="match status" value="1"/>
</dbReference>
<evidence type="ECO:0000259" key="3">
    <source>
        <dbReference type="Pfam" id="PF26628"/>
    </source>
</evidence>
<protein>
    <submittedName>
        <fullName evidence="4">Putative secreted protein (Por secretion system target)</fullName>
    </submittedName>
</protein>
<evidence type="ECO:0000313" key="4">
    <source>
        <dbReference type="EMBL" id="PSL21425.1"/>
    </source>
</evidence>
<proteinExistence type="predicted"/>
<dbReference type="Proteomes" id="UP000241964">
    <property type="component" value="Unassembled WGS sequence"/>
</dbReference>
<feature type="domain" description="DUF8202" evidence="3">
    <location>
        <begin position="666"/>
        <end position="849"/>
    </location>
</feature>
<dbReference type="InterPro" id="IPR026444">
    <property type="entry name" value="Secre_tail"/>
</dbReference>
<keyword evidence="5" id="KW-1185">Reference proteome</keyword>
<dbReference type="RefSeq" id="WP_106599296.1">
    <property type="nucleotide sequence ID" value="NZ_PYAS01000022.1"/>
</dbReference>
<keyword evidence="1" id="KW-0732">Signal</keyword>
<feature type="domain" description="DUF8202" evidence="3">
    <location>
        <begin position="258"/>
        <end position="431"/>
    </location>
</feature>
<feature type="domain" description="DUF8202" evidence="3">
    <location>
        <begin position="1491"/>
        <end position="1690"/>
    </location>
</feature>
<feature type="domain" description="DUF8202" evidence="3">
    <location>
        <begin position="1070"/>
        <end position="1253"/>
    </location>
</feature>
<accession>A0A2P8FIA1</accession>
<dbReference type="Pfam" id="PF18962">
    <property type="entry name" value="Por_Secre_tail"/>
    <property type="match status" value="1"/>
</dbReference>
<feature type="signal peptide" evidence="1">
    <location>
        <begin position="1"/>
        <end position="24"/>
    </location>
</feature>
<dbReference type="InterPro" id="IPR058515">
    <property type="entry name" value="DUF8202"/>
</dbReference>
<feature type="domain" description="Secretion system C-terminal sorting" evidence="2">
    <location>
        <begin position="1988"/>
        <end position="2056"/>
    </location>
</feature>
<reference evidence="4 5" key="1">
    <citation type="submission" date="2018-03" db="EMBL/GenBank/DDBJ databases">
        <title>Genomic Encyclopedia of Archaeal and Bacterial Type Strains, Phase II (KMG-II): from individual species to whole genera.</title>
        <authorList>
            <person name="Goeker M."/>
        </authorList>
    </citation>
    <scope>NUCLEOTIDE SEQUENCE [LARGE SCALE GENOMIC DNA]</scope>
    <source>
        <strain evidence="4 5">DSM 29057</strain>
    </source>
</reference>
<sequence length="2059" mass="216466">MKRNVQVAAIALASAMLACFGARAQTPGGVAPAVWYRADAPGSVFSDAGSTAASDNATVQQWNEARGTGSNLIQATASARPVFSNSSALANFNPTVTFDGSNDFLQFTAGAGVNVIDRANGSIYAAGYVNTLKQSGFAGFHASMDYPGLHFFGSERNLLFYTGGPGYQGIGNSGVRTGMFFTAGSGWQNGAGTNASYAAATVSLNGTRTDYNGSQLYNANLSTGARDFRIGADNNCGAFSGQLNEVMVFEDKLTADQMDRLETYLAIKYGTTYTNGARDYKNSAGNVVWSATTNAGLQNNIAGIGRDDNGALHQKQSWSTNPGRQVLIGTGALAGSNAGNAAGLNNGQFLIWGDNGLAKSPNVAIAGIGGISHRFAAIWKVQNSGNVGTVRVAWEKGFLNLSLIQSADVSIDASDVVTSMAANEVTINGVVYNYADVTLGNGQYFTFAAKVAAPGGVFTDLRVWLKSDKGFTPGEWQDQSGNSNSYTQTNSGRQPFTATASYNFNPIIDFGTTGADARFMVVPAGKPYSANGTNSSVFTINLDRGVGGYADILGFGATTTTANLINANLPVFTRLGVNALVYPYGDASPALSAVVANRLYLNDVSYTVGTAGIKYGQNGTTGSNTQTFAAGYAKHADGSVLGSQPEVRNGLIGEVIAYERDLTEPEKQRVRTYTAIKYGITLPHNYIASDGTTTIWNQTTNAGYNKNIAGIASDEGSALVQKQSQSINTGSQVVIGTTGLAASNASNNNALATGQSFVWGDNGLGKVPAVAISGVSGVNFRFASVWKVQNTSGVGTVRVAWPAGLTNLTLVQGGDPTFASVGSSTLMTSNTVSLNGVSYNYADVTLADGQYFTFATQLNGPGGVALNLRVWLRSDAGFAPGEWADLSGNANNYTQTNNDRQPFVASKLYNFNPTVDFGTTGADARFMVLPAGKPYTANGTASTLFTAFVNRSVSGYADIIGFGGTTTGAGLTQANNPVYTTLGANPILYPYSNPGTTVQSNKLYLNDASFTIGSGGIKYGQNGTTNTVNTNFTAGNSLHNNGSVLGSQGEVRNGLIGEAIAYERDLTEPEKQRVRSYVAIKYGITLPHNYIAANGTTTFWDQTANTGYNNNIAGIARDDQGSLNQKQSWSINTSKEVLVSTTGLADDNASNAAMLNDQQFLVWGDNGLAKAPGVSFGTIAGLPYNRFSAIWKVQNTASVGTVRVAWAKGYANLKLVQSSDDVIDLSDAVTEMSSTVTIGGKEYVYADVTLANGSYFTFAAFVQGPGGVTNKLTHWYRADYNVESLGDGTDASEWADFNGGVISTQLGDANMPKFKAGAAEYFNFNPGINFTATDQKLGNITERTLSSLDFDIFTATKDGLSGGRFFNVGMNNTTFNGTNWDQPGLYANSAIARRNNTGSLLVNGNIGGGNPNFSTNSPSIMYHTFKDVSVAKGLNGGAAGTPYVHGAIGEVTGGHMFGSNAGDVTSGDDGGFVGNIGELIIYGAGAVSATDRNKVDSYLALKYGVTLAAGTNYTTSTDAVVWDATANAAYHNNVAGIGNDFRSALHQKQSRNQHTNTNNQVTIGLGGIAATNGANTNQLADGQFLIWGDNGNTQAMTNTASTYTAFEYEGSINNARRMNRIWKVQNTNVAGETLIRFPQASVGTTTLTNDACAGYVILFASDAAFSANVTAVPLTVNGTDYEATHSFPNGASYFTFGKVTPITTGAVYLPAVVEETTEYSDNCGTGAWTYFRNSADNSLKLLATSGLAADVLNNLTVKITPEGVTYSDAARTTSLMPRITMVTNGSSTAVTSAKVRVYYSATEMAATQLPGAQVNGWFKYEGTAEDVIANVYGSGVLDASKAVQLTPDASGVEDGVNYVEFHNITSFSSFVYVSTTAESALPVTLTYFKAAKEGGTANLAWATTEEVNNKGFEIQRSSNARDWKAIGFVANQTEGGNSKGALSYDFKDASPLAGTNYYRLKQIDFDGKFMYSSAAALQFDGAKGTLSVYPNPAVDGRLTLSLPQAGEYKLSIFNVSGVQVLNANQSSNIIDIRSLPSGVYVLRVMYENGQAHSKTFVVK</sequence>
<dbReference type="NCBIfam" id="TIGR04183">
    <property type="entry name" value="Por_Secre_tail"/>
    <property type="match status" value="1"/>
</dbReference>
<evidence type="ECO:0000256" key="1">
    <source>
        <dbReference type="SAM" id="SignalP"/>
    </source>
</evidence>
<gene>
    <name evidence="4" type="ORF">CLV60_12242</name>
</gene>
<evidence type="ECO:0000313" key="5">
    <source>
        <dbReference type="Proteomes" id="UP000241964"/>
    </source>
</evidence>
<feature type="chain" id="PRO_5015203977" evidence="1">
    <location>
        <begin position="25"/>
        <end position="2059"/>
    </location>
</feature>